<keyword evidence="4" id="KW-0862">Zinc</keyword>
<feature type="domain" description="GATA-type" evidence="9">
    <location>
        <begin position="326"/>
        <end position="378"/>
    </location>
</feature>
<dbReference type="GO" id="GO:0005634">
    <property type="term" value="C:nucleus"/>
    <property type="evidence" value="ECO:0007669"/>
    <property type="project" value="UniProtKB-SubCell"/>
</dbReference>
<evidence type="ECO:0000256" key="5">
    <source>
        <dbReference type="ARBA" id="ARBA00023242"/>
    </source>
</evidence>
<evidence type="ECO:0000256" key="8">
    <source>
        <dbReference type="SAM" id="MobiDB-lite"/>
    </source>
</evidence>
<dbReference type="Proteomes" id="UP001362899">
    <property type="component" value="Unassembled WGS sequence"/>
</dbReference>
<dbReference type="GO" id="GO:0000122">
    <property type="term" value="P:negative regulation of transcription by RNA polymerase II"/>
    <property type="evidence" value="ECO:0007669"/>
    <property type="project" value="TreeGrafter"/>
</dbReference>
<dbReference type="GO" id="GO:0045944">
    <property type="term" value="P:positive regulation of transcription by RNA polymerase II"/>
    <property type="evidence" value="ECO:0007669"/>
    <property type="project" value="TreeGrafter"/>
</dbReference>
<feature type="compositionally biased region" description="Polar residues" evidence="8">
    <location>
        <begin position="543"/>
        <end position="567"/>
    </location>
</feature>
<keyword evidence="11" id="KW-1185">Reference proteome</keyword>
<evidence type="ECO:0000256" key="2">
    <source>
        <dbReference type="ARBA" id="ARBA00022723"/>
    </source>
</evidence>
<dbReference type="InterPro" id="IPR039355">
    <property type="entry name" value="Transcription_factor_GATA"/>
</dbReference>
<feature type="compositionally biased region" description="Basic and acidic residues" evidence="8">
    <location>
        <begin position="202"/>
        <end position="217"/>
    </location>
</feature>
<keyword evidence="2" id="KW-0479">Metal-binding</keyword>
<gene>
    <name evidence="10" type="ORF">DASB73_043070</name>
</gene>
<dbReference type="GO" id="GO:0000978">
    <property type="term" value="F:RNA polymerase II cis-regulatory region sequence-specific DNA binding"/>
    <property type="evidence" value="ECO:0007669"/>
    <property type="project" value="TreeGrafter"/>
</dbReference>
<evidence type="ECO:0000256" key="1">
    <source>
        <dbReference type="ARBA" id="ARBA00004123"/>
    </source>
</evidence>
<evidence type="ECO:0000256" key="3">
    <source>
        <dbReference type="ARBA" id="ARBA00022771"/>
    </source>
</evidence>
<feature type="compositionally biased region" description="Polar residues" evidence="8">
    <location>
        <begin position="81"/>
        <end position="94"/>
    </location>
</feature>
<evidence type="ECO:0000256" key="4">
    <source>
        <dbReference type="ARBA" id="ARBA00022833"/>
    </source>
</evidence>
<dbReference type="SMART" id="SM00401">
    <property type="entry name" value="ZnF_GATA"/>
    <property type="match status" value="2"/>
</dbReference>
<feature type="compositionally biased region" description="Polar residues" evidence="8">
    <location>
        <begin position="111"/>
        <end position="123"/>
    </location>
</feature>
<feature type="compositionally biased region" description="Basic and acidic residues" evidence="8">
    <location>
        <begin position="141"/>
        <end position="154"/>
    </location>
</feature>
<dbReference type="PROSITE" id="PS00344">
    <property type="entry name" value="GATA_ZN_FINGER_1"/>
    <property type="match status" value="2"/>
</dbReference>
<feature type="compositionally biased region" description="Polar residues" evidence="8">
    <location>
        <begin position="402"/>
        <end position="421"/>
    </location>
</feature>
<organism evidence="10 11">
    <name type="scientific">Starmerella bacillaris</name>
    <name type="common">Yeast</name>
    <name type="synonym">Candida zemplinina</name>
    <dbReference type="NCBI Taxonomy" id="1247836"/>
    <lineage>
        <taxon>Eukaryota</taxon>
        <taxon>Fungi</taxon>
        <taxon>Dikarya</taxon>
        <taxon>Ascomycota</taxon>
        <taxon>Saccharomycotina</taxon>
        <taxon>Dipodascomycetes</taxon>
        <taxon>Dipodascales</taxon>
        <taxon>Trichomonascaceae</taxon>
        <taxon>Starmerella</taxon>
    </lineage>
</organism>
<dbReference type="PRINTS" id="PR00619">
    <property type="entry name" value="GATAZNFINGER"/>
</dbReference>
<evidence type="ECO:0000259" key="9">
    <source>
        <dbReference type="PROSITE" id="PS50114"/>
    </source>
</evidence>
<dbReference type="GO" id="GO:0000981">
    <property type="term" value="F:DNA-binding transcription factor activity, RNA polymerase II-specific"/>
    <property type="evidence" value="ECO:0007669"/>
    <property type="project" value="TreeGrafter"/>
</dbReference>
<reference evidence="10 11" key="1">
    <citation type="journal article" date="2023" name="Elife">
        <title>Identification of key yeast species and microbe-microbe interactions impacting larval growth of Drosophila in the wild.</title>
        <authorList>
            <person name="Mure A."/>
            <person name="Sugiura Y."/>
            <person name="Maeda R."/>
            <person name="Honda K."/>
            <person name="Sakurai N."/>
            <person name="Takahashi Y."/>
            <person name="Watada M."/>
            <person name="Katoh T."/>
            <person name="Gotoh A."/>
            <person name="Gotoh Y."/>
            <person name="Taniguchi I."/>
            <person name="Nakamura K."/>
            <person name="Hayashi T."/>
            <person name="Katayama T."/>
            <person name="Uemura T."/>
            <person name="Hattori Y."/>
        </authorList>
    </citation>
    <scope>NUCLEOTIDE SEQUENCE [LARGE SCALE GENOMIC DNA]</scope>
    <source>
        <strain evidence="10 11">SB-73</strain>
    </source>
</reference>
<dbReference type="InterPro" id="IPR000679">
    <property type="entry name" value="Znf_GATA"/>
</dbReference>
<dbReference type="InterPro" id="IPR013088">
    <property type="entry name" value="Znf_NHR/GATA"/>
</dbReference>
<name>A0AAV5RS45_STABA</name>
<proteinExistence type="predicted"/>
<feature type="compositionally biased region" description="Basic and acidic residues" evidence="8">
    <location>
        <begin position="386"/>
        <end position="401"/>
    </location>
</feature>
<comment type="subcellular location">
    <subcellularLocation>
        <location evidence="1">Nucleus</location>
    </subcellularLocation>
</comment>
<protein>
    <recommendedName>
        <fullName evidence="9">GATA-type domain-containing protein</fullName>
    </recommendedName>
</protein>
<accession>A0AAV5RS45</accession>
<keyword evidence="5" id="KW-0539">Nucleus</keyword>
<feature type="coiled-coil region" evidence="7">
    <location>
        <begin position="667"/>
        <end position="704"/>
    </location>
</feature>
<keyword evidence="7" id="KW-0175">Coiled coil</keyword>
<evidence type="ECO:0000313" key="11">
    <source>
        <dbReference type="Proteomes" id="UP001362899"/>
    </source>
</evidence>
<evidence type="ECO:0000256" key="7">
    <source>
        <dbReference type="SAM" id="Coils"/>
    </source>
</evidence>
<feature type="region of interest" description="Disordered" evidence="8">
    <location>
        <begin position="370"/>
        <end position="430"/>
    </location>
</feature>
<dbReference type="PANTHER" id="PTHR10071">
    <property type="entry name" value="TRANSCRIPTION FACTOR GATA FAMILY MEMBER"/>
    <property type="match status" value="1"/>
</dbReference>
<feature type="compositionally biased region" description="Low complexity" evidence="8">
    <location>
        <begin position="577"/>
        <end position="593"/>
    </location>
</feature>
<dbReference type="CDD" id="cd00202">
    <property type="entry name" value="ZnF_GATA"/>
    <property type="match status" value="2"/>
</dbReference>
<dbReference type="PANTHER" id="PTHR10071:SF281">
    <property type="entry name" value="BOX A-BINDING FACTOR-RELATED"/>
    <property type="match status" value="1"/>
</dbReference>
<keyword evidence="3 6" id="KW-0863">Zinc-finger</keyword>
<feature type="region of interest" description="Disordered" evidence="8">
    <location>
        <begin position="524"/>
        <end position="647"/>
    </location>
</feature>
<dbReference type="AlphaFoldDB" id="A0AAV5RS45"/>
<dbReference type="GO" id="GO:0008270">
    <property type="term" value="F:zinc ion binding"/>
    <property type="evidence" value="ECO:0007669"/>
    <property type="project" value="UniProtKB-KW"/>
</dbReference>
<feature type="region of interest" description="Disordered" evidence="8">
    <location>
        <begin position="1"/>
        <end position="221"/>
    </location>
</feature>
<sequence length="708" mass="76409">MQSDAHGAETSMITPANTEDTLEDSPSRYGEPPHKKLKDQNGSPLPLPVQPTSEEQASEKDATGIMENGNKRSSEIMAENTPAQSPQLDAQVSSVGEKEKDKENRDEGENNSKGISKQMSSITDLHIDSTGISPSTPPIDAEEKTNVPDKHSDEPNEPVNQSNDDSQDATPRRIATESEVLPAKNEDTQRTTGSPILPAEPNRSEEQAESRDKEAKVGSKVSGDGHVCANCKVTKTPLWRRGLNGQVLCNACGLYLKARNINRPVSLQRMPQVRKVVISRAHGSCPGDGRCNGTGGSESCSKCPSFINNNRRNGNLQQESESEEANVKMISCQNCGTVTTPLWRRDSQGHIICNACGLYSKLHNFTRPTASQSYIKRRKRGGSKNGPEDGSKAESDTEIHRSPNSSDNSQTSPLDSHNQIHNHPPGQFRSPIASQAISARASPDQSPPSQLYAQAPQQYQIPIYDPHVGPLNHANQINMGYQFQYIPVPPPVGLPNVPSGPSFQQHIQPAGPSTIVAGAPVAHSQMPPISQMPHGHIPPPQVPLSSQEQNNSNPSGSNPIVPSQNVTGGQGSGGLASQGVQPQQATTPSPQAAHLANSRVSSNVDSPASGDPNPEKPHSLPLLSNDNNLNSSPKGKRKSWDESNDSPLSVLKYLNGASKDTIKEYLLAAQRQLNDKVTQLRRNLEKAEYQLSECENYLKSVNNNEALN</sequence>
<evidence type="ECO:0000256" key="6">
    <source>
        <dbReference type="PROSITE-ProRule" id="PRU00094"/>
    </source>
</evidence>
<comment type="caution">
    <text evidence="10">The sequence shown here is derived from an EMBL/GenBank/DDBJ whole genome shotgun (WGS) entry which is preliminary data.</text>
</comment>
<dbReference type="PROSITE" id="PS50114">
    <property type="entry name" value="GATA_ZN_FINGER_2"/>
    <property type="match status" value="2"/>
</dbReference>
<feature type="compositionally biased region" description="Basic and acidic residues" evidence="8">
    <location>
        <begin position="96"/>
        <end position="110"/>
    </location>
</feature>
<dbReference type="EMBL" id="BTGC01000008">
    <property type="protein sequence ID" value="GMM53344.1"/>
    <property type="molecule type" value="Genomic_DNA"/>
</dbReference>
<dbReference type="Gene3D" id="3.30.50.10">
    <property type="entry name" value="Erythroid Transcription Factor GATA-1, subunit A"/>
    <property type="match status" value="2"/>
</dbReference>
<feature type="compositionally biased region" description="Low complexity" evidence="8">
    <location>
        <begin position="619"/>
        <end position="633"/>
    </location>
</feature>
<evidence type="ECO:0000313" key="10">
    <source>
        <dbReference type="EMBL" id="GMM53344.1"/>
    </source>
</evidence>
<dbReference type="SUPFAM" id="SSF57716">
    <property type="entry name" value="Glucocorticoid receptor-like (DNA-binding domain)"/>
    <property type="match status" value="2"/>
</dbReference>
<dbReference type="Pfam" id="PF00320">
    <property type="entry name" value="GATA"/>
    <property type="match status" value="2"/>
</dbReference>
<feature type="domain" description="GATA-type" evidence="9">
    <location>
        <begin position="222"/>
        <end position="280"/>
    </location>
</feature>